<dbReference type="Proteomes" id="UP000320762">
    <property type="component" value="Unassembled WGS sequence"/>
</dbReference>
<dbReference type="EMBL" id="VDMD01000001">
    <property type="protein sequence ID" value="TRM70639.1"/>
    <property type="molecule type" value="Genomic_DNA"/>
</dbReference>
<comment type="caution">
    <text evidence="1">The sequence shown here is derived from an EMBL/GenBank/DDBJ whole genome shotgun (WGS) entry which is preliminary data.</text>
</comment>
<organism evidence="1 2">
    <name type="scientific">Schizophyllum amplum</name>
    <dbReference type="NCBI Taxonomy" id="97359"/>
    <lineage>
        <taxon>Eukaryota</taxon>
        <taxon>Fungi</taxon>
        <taxon>Dikarya</taxon>
        <taxon>Basidiomycota</taxon>
        <taxon>Agaricomycotina</taxon>
        <taxon>Agaricomycetes</taxon>
        <taxon>Agaricomycetidae</taxon>
        <taxon>Agaricales</taxon>
        <taxon>Schizophyllaceae</taxon>
        <taxon>Schizophyllum</taxon>
    </lineage>
</organism>
<gene>
    <name evidence="1" type="ORF">BD626DRAFT_423561</name>
</gene>
<dbReference type="AlphaFoldDB" id="A0A550D0U1"/>
<dbReference type="OrthoDB" id="3347347at2759"/>
<evidence type="ECO:0000313" key="1">
    <source>
        <dbReference type="EMBL" id="TRM70639.1"/>
    </source>
</evidence>
<reference evidence="1 2" key="1">
    <citation type="journal article" date="2019" name="New Phytol.">
        <title>Comparative genomics reveals unique wood-decay strategies and fruiting body development in the Schizophyllaceae.</title>
        <authorList>
            <person name="Almasi E."/>
            <person name="Sahu N."/>
            <person name="Krizsan K."/>
            <person name="Balint B."/>
            <person name="Kovacs G.M."/>
            <person name="Kiss B."/>
            <person name="Cseklye J."/>
            <person name="Drula E."/>
            <person name="Henrissat B."/>
            <person name="Nagy I."/>
            <person name="Chovatia M."/>
            <person name="Adam C."/>
            <person name="LaButti K."/>
            <person name="Lipzen A."/>
            <person name="Riley R."/>
            <person name="Grigoriev I.V."/>
            <person name="Nagy L.G."/>
        </authorList>
    </citation>
    <scope>NUCLEOTIDE SEQUENCE [LARGE SCALE GENOMIC DNA]</scope>
    <source>
        <strain evidence="1 2">NL-1724</strain>
    </source>
</reference>
<proteinExistence type="predicted"/>
<dbReference type="Gene3D" id="3.80.10.10">
    <property type="entry name" value="Ribonuclease Inhibitor"/>
    <property type="match status" value="1"/>
</dbReference>
<name>A0A550D0U1_9AGAR</name>
<dbReference type="InterPro" id="IPR032675">
    <property type="entry name" value="LRR_dom_sf"/>
</dbReference>
<accession>A0A550D0U1</accession>
<evidence type="ECO:0008006" key="3">
    <source>
        <dbReference type="Google" id="ProtNLM"/>
    </source>
</evidence>
<dbReference type="SUPFAM" id="SSF52047">
    <property type="entry name" value="RNI-like"/>
    <property type="match status" value="1"/>
</dbReference>
<evidence type="ECO:0000313" key="2">
    <source>
        <dbReference type="Proteomes" id="UP000320762"/>
    </source>
</evidence>
<protein>
    <recommendedName>
        <fullName evidence="3">F-box domain-containing protein</fullName>
    </recommendedName>
</protein>
<keyword evidence="2" id="KW-1185">Reference proteome</keyword>
<sequence length="517" mass="57136">MNRALHINDVLAIIIEHAPKSSLPSLMRTSKTFFYPTARKLWKHCNTLMHLAKCLPESCIRCPNKSLEEGGRIVVTRHLTADDVARFWLYACLVRTLDFHLASVGVEHKSLQTIQTALPNQGIILFRNLQTLHYIGPSLYSDFLPHLVPPTLEAIHMMFLPDDISDIMVPHADANIELAVLGVQNRHPTLAYTTTSLSLSCMFGRVQGLADIIRGWDSLKELVVVSNMDSVVLAVIFALPRLQQLTMCLPLSGQQALVHVPGTHAVCESLRTLKIAFTPLDAAAVKTVLASLGTARLNELMAAFMVDNQTNTIGSVCAAIEACCAADTLQKIHLMSLPSVFRVQDAQHSGTWTLADIRPLLGYRNLSNVHLQPPRMFSAGDGDFRRMADAWPDLQSLRLGHTTDGLPACTLSGLIPLAQYAPRLRTLSIMVDATTTAIRDDTLSSFPVQESLVTLDVQLSPISAPADVAEFLSRLFPCLREIKVLNGREAEVEIIRRRLWEDVEVGINARWLSGVER</sequence>